<dbReference type="PANTHER" id="PTHR11062:SF43">
    <property type="entry name" value="EXOSTOSIN FAMILY PROTEIN"/>
    <property type="match status" value="1"/>
</dbReference>
<dbReference type="PANTHER" id="PTHR11062">
    <property type="entry name" value="EXOSTOSIN HEPARAN SULFATE GLYCOSYLTRANSFERASE -RELATED"/>
    <property type="match status" value="1"/>
</dbReference>
<proteinExistence type="predicted"/>
<keyword evidence="2" id="KW-1185">Reference proteome</keyword>
<comment type="caution">
    <text evidence="1">The sequence shown here is derived from an EMBL/GenBank/DDBJ whole genome shotgun (WGS) entry which is preliminary data.</text>
</comment>
<dbReference type="Proteomes" id="UP001314170">
    <property type="component" value="Unassembled WGS sequence"/>
</dbReference>
<evidence type="ECO:0000313" key="1">
    <source>
        <dbReference type="EMBL" id="CAK7355326.1"/>
    </source>
</evidence>
<dbReference type="GO" id="GO:0016757">
    <property type="term" value="F:glycosyltransferase activity"/>
    <property type="evidence" value="ECO:0007669"/>
    <property type="project" value="InterPro"/>
</dbReference>
<dbReference type="EMBL" id="CAWUPB010001195">
    <property type="protein sequence ID" value="CAK7355326.1"/>
    <property type="molecule type" value="Genomic_DNA"/>
</dbReference>
<evidence type="ECO:0000313" key="2">
    <source>
        <dbReference type="Proteomes" id="UP001314170"/>
    </source>
</evidence>
<gene>
    <name evidence="1" type="ORF">DCAF_LOCUS25609</name>
</gene>
<accession>A0AAV1SR53</accession>
<organism evidence="1 2">
    <name type="scientific">Dovyalis caffra</name>
    <dbReference type="NCBI Taxonomy" id="77055"/>
    <lineage>
        <taxon>Eukaryota</taxon>
        <taxon>Viridiplantae</taxon>
        <taxon>Streptophyta</taxon>
        <taxon>Embryophyta</taxon>
        <taxon>Tracheophyta</taxon>
        <taxon>Spermatophyta</taxon>
        <taxon>Magnoliopsida</taxon>
        <taxon>eudicotyledons</taxon>
        <taxon>Gunneridae</taxon>
        <taxon>Pentapetalae</taxon>
        <taxon>rosids</taxon>
        <taxon>fabids</taxon>
        <taxon>Malpighiales</taxon>
        <taxon>Salicaceae</taxon>
        <taxon>Flacourtieae</taxon>
        <taxon>Dovyalis</taxon>
    </lineage>
</organism>
<dbReference type="InterPro" id="IPR004263">
    <property type="entry name" value="Exostosin"/>
</dbReference>
<protein>
    <submittedName>
        <fullName evidence="1">Uncharacterized protein</fullName>
    </submittedName>
</protein>
<sequence>MSDYYDLPFNGLLDWNNFSVILKEKDVPNLERIVKGIPEEKYKKMHQNLLQVSKHFKWNSPPVKYDLFHMVMYELWLRHNTNKYDLFQIVDMD</sequence>
<name>A0AAV1SR53_9ROSI</name>
<dbReference type="AlphaFoldDB" id="A0AAV1SR53"/>
<reference evidence="1 2" key="1">
    <citation type="submission" date="2024-01" db="EMBL/GenBank/DDBJ databases">
        <authorList>
            <person name="Waweru B."/>
        </authorList>
    </citation>
    <scope>NUCLEOTIDE SEQUENCE [LARGE SCALE GENOMIC DNA]</scope>
</reference>